<evidence type="ECO:0000313" key="2">
    <source>
        <dbReference type="Proteomes" id="UP000515909"/>
    </source>
</evidence>
<dbReference type="AlphaFoldDB" id="A0A7G8TF51"/>
<reference evidence="1 2" key="1">
    <citation type="submission" date="2020-08" db="EMBL/GenBank/DDBJ databases">
        <title>The isolate Caproiciproducens sp. 7D4C2 produces n-caproate at mildly acidic conditions from hexoses: genome and rBOX comparison with related strains and chain-elongating bacteria.</title>
        <authorList>
            <person name="Esquivel-Elizondo S."/>
            <person name="Bagci C."/>
            <person name="Temovska M."/>
            <person name="Jeon B.S."/>
            <person name="Bessarab I."/>
            <person name="Williams R.B.H."/>
            <person name="Huson D.H."/>
            <person name="Angenent L.T."/>
        </authorList>
    </citation>
    <scope>NUCLEOTIDE SEQUENCE [LARGE SCALE GENOMIC DNA]</scope>
    <source>
        <strain evidence="1 2">7D4C2</strain>
    </source>
</reference>
<organism evidence="1 2">
    <name type="scientific">Caproicibacter fermentans</name>
    <dbReference type="NCBI Taxonomy" id="2576756"/>
    <lineage>
        <taxon>Bacteria</taxon>
        <taxon>Bacillati</taxon>
        <taxon>Bacillota</taxon>
        <taxon>Clostridia</taxon>
        <taxon>Eubacteriales</taxon>
        <taxon>Acutalibacteraceae</taxon>
        <taxon>Caproicibacter</taxon>
    </lineage>
</organism>
<accession>A0A7G8TF51</accession>
<evidence type="ECO:0000313" key="1">
    <source>
        <dbReference type="EMBL" id="QNK42242.1"/>
    </source>
</evidence>
<name>A0A7G8TF51_9FIRM</name>
<proteinExistence type="predicted"/>
<protein>
    <submittedName>
        <fullName evidence="1">Uncharacterized protein</fullName>
    </submittedName>
</protein>
<dbReference type="EMBL" id="CP060286">
    <property type="protein sequence ID" value="QNK42242.1"/>
    <property type="molecule type" value="Genomic_DNA"/>
</dbReference>
<sequence length="260" mass="30004">MPKMDKYLVILKKTNDGNDLSPQHLKLLELGINGYLNEAGLAAVDKLYESVVAGTYTKPYHLGVEFMTYDHEGYIYFKDQQVEHYSRPWAYSLDAKKDLTKLQHQCLYLESIGELNSFPYMLCEYRMKGKFGEQFCENEKQELDQLRGDRGILYSQVSFSRDGVQEGFLLPGHVNRLDIQSSEKYRDLMGFRNVEPYAPAAVTSFAYGAGPFRNATEQELDYLNCCTDYLNDKDLLNVLSKEVCEMAVEQSQEDSEDYER</sequence>
<dbReference type="RefSeq" id="WP_187037672.1">
    <property type="nucleotide sequence ID" value="NZ_CP060286.1"/>
</dbReference>
<dbReference type="KEGG" id="cfem:HCR03_08555"/>
<dbReference type="Proteomes" id="UP000515909">
    <property type="component" value="Chromosome"/>
</dbReference>
<gene>
    <name evidence="1" type="ORF">HCR03_08555</name>
</gene>